<organism evidence="3 4">
    <name type="scientific">Oryza meyeriana var. granulata</name>
    <dbReference type="NCBI Taxonomy" id="110450"/>
    <lineage>
        <taxon>Eukaryota</taxon>
        <taxon>Viridiplantae</taxon>
        <taxon>Streptophyta</taxon>
        <taxon>Embryophyta</taxon>
        <taxon>Tracheophyta</taxon>
        <taxon>Spermatophyta</taxon>
        <taxon>Magnoliopsida</taxon>
        <taxon>Liliopsida</taxon>
        <taxon>Poales</taxon>
        <taxon>Poaceae</taxon>
        <taxon>BOP clade</taxon>
        <taxon>Oryzoideae</taxon>
        <taxon>Oryzeae</taxon>
        <taxon>Oryzinae</taxon>
        <taxon>Oryza</taxon>
        <taxon>Oryza meyeriana</taxon>
    </lineage>
</organism>
<dbReference type="EMBL" id="SPHZ02000010">
    <property type="protein sequence ID" value="KAF0895757.1"/>
    <property type="molecule type" value="Genomic_DNA"/>
</dbReference>
<feature type="compositionally biased region" description="Polar residues" evidence="1">
    <location>
        <begin position="33"/>
        <end position="46"/>
    </location>
</feature>
<feature type="region of interest" description="Disordered" evidence="1">
    <location>
        <begin position="1"/>
        <end position="54"/>
    </location>
</feature>
<dbReference type="InterPro" id="IPR004330">
    <property type="entry name" value="FAR1_DNA_bnd_dom"/>
</dbReference>
<gene>
    <name evidence="3" type="ORF">E2562_014366</name>
</gene>
<dbReference type="Pfam" id="PF03101">
    <property type="entry name" value="FAR1"/>
    <property type="match status" value="1"/>
</dbReference>
<sequence length="221" mass="24624">MEDQARDRKNQYDAAGSSMTSMSKLDHARRSGFDSQGNSVQLSSNGGVEDGLPSMVGLEDYGDCNREARHELLSLDWTEGNPCEKDGAGLPIERTVVDNVDTIADITREYADPQMLAPVVGQSFKTERDAFNFYNVYAVSKGFSIRLSRDRLNSDKNKTMREICCSHEGKNLKTKKRSARVGCRAMIRINRPSGDGSWSVIKVVVEHNHPMKGRIGVTKNY</sequence>
<evidence type="ECO:0000313" key="3">
    <source>
        <dbReference type="EMBL" id="KAF0895757.1"/>
    </source>
</evidence>
<feature type="compositionally biased region" description="Basic and acidic residues" evidence="1">
    <location>
        <begin position="1"/>
        <end position="11"/>
    </location>
</feature>
<reference evidence="3 4" key="1">
    <citation type="submission" date="2019-11" db="EMBL/GenBank/DDBJ databases">
        <title>Whole genome sequence of Oryza granulata.</title>
        <authorList>
            <person name="Li W."/>
        </authorList>
    </citation>
    <scope>NUCLEOTIDE SEQUENCE [LARGE SCALE GENOMIC DNA]</scope>
    <source>
        <strain evidence="4">cv. Menghai</strain>
        <tissue evidence="3">Leaf</tissue>
    </source>
</reference>
<accession>A0A6G1C6Y8</accession>
<evidence type="ECO:0000256" key="1">
    <source>
        <dbReference type="SAM" id="MobiDB-lite"/>
    </source>
</evidence>
<proteinExistence type="predicted"/>
<evidence type="ECO:0000313" key="4">
    <source>
        <dbReference type="Proteomes" id="UP000479710"/>
    </source>
</evidence>
<dbReference type="AlphaFoldDB" id="A0A6G1C6Y8"/>
<dbReference type="PANTHER" id="PTHR47482:SF24">
    <property type="entry name" value="PROTEIN FAR1-RELATED SEQUENCE"/>
    <property type="match status" value="1"/>
</dbReference>
<keyword evidence="4" id="KW-1185">Reference proteome</keyword>
<dbReference type="PANTHER" id="PTHR47482">
    <property type="entry name" value="OS11G0632001 PROTEIN"/>
    <property type="match status" value="1"/>
</dbReference>
<feature type="domain" description="FAR1" evidence="2">
    <location>
        <begin position="132"/>
        <end position="211"/>
    </location>
</feature>
<dbReference type="Proteomes" id="UP000479710">
    <property type="component" value="Unassembled WGS sequence"/>
</dbReference>
<name>A0A6G1C6Y8_9ORYZ</name>
<dbReference type="OrthoDB" id="694227at2759"/>
<comment type="caution">
    <text evidence="3">The sequence shown here is derived from an EMBL/GenBank/DDBJ whole genome shotgun (WGS) entry which is preliminary data.</text>
</comment>
<protein>
    <recommendedName>
        <fullName evidence="2">FAR1 domain-containing protein</fullName>
    </recommendedName>
</protein>
<evidence type="ECO:0000259" key="2">
    <source>
        <dbReference type="Pfam" id="PF03101"/>
    </source>
</evidence>